<protein>
    <recommendedName>
        <fullName evidence="4">OTU domain-containing protein</fullName>
    </recommendedName>
</protein>
<dbReference type="EMBL" id="LAVV01012661">
    <property type="protein sequence ID" value="KNZ46450.1"/>
    <property type="molecule type" value="Genomic_DNA"/>
</dbReference>
<dbReference type="AlphaFoldDB" id="A0A0L6UFA6"/>
<sequence>MKSFEERFSELKELLSKQPAVIEYLKNSILPEFKHLMCGIRPCFQQYIHFQLLWQPLIDSIKTLTNILSGFFRLQQKFCKHTILKAQNKLNILEKKDLTQPFSQTFYKSSGIPFSHMIGEILEECGPLEPEYFHPQLHLNYNPECLVSPHNPTRVQTLEVKEKTQGSPSLKKGASDSTKCLPSSHKLVKYQLGKDQKKFAAEKKKRKSESSKSCSRKKFKRKKEADYKDGNSGDTEEERDNGEQDSIDMEEKDKGDQKKVDMELETRNGIEENKKSLPEGSTDGKKEAFHVSQFASQIPEFSQKHFHKIFNLDGDGICGFRCMSVAIEYNEIGWFWVQLVKTIISHLKFSRIKNNLPPLRWLSKMYHGQAIANTFQRVVFPSVEESLSFFPTTTAVKDKNSKLDPIYFMHINRNHWVLALLKATGGSKPIPPCHFFYPFCFQNVAAASGEALGLRFRCGKASTTLEAFHCGLEPPLTPIVA</sequence>
<organism evidence="2 3">
    <name type="scientific">Puccinia sorghi</name>
    <dbReference type="NCBI Taxonomy" id="27349"/>
    <lineage>
        <taxon>Eukaryota</taxon>
        <taxon>Fungi</taxon>
        <taxon>Dikarya</taxon>
        <taxon>Basidiomycota</taxon>
        <taxon>Pucciniomycotina</taxon>
        <taxon>Pucciniomycetes</taxon>
        <taxon>Pucciniales</taxon>
        <taxon>Pucciniaceae</taxon>
        <taxon>Puccinia</taxon>
    </lineage>
</organism>
<evidence type="ECO:0000313" key="3">
    <source>
        <dbReference type="Proteomes" id="UP000037035"/>
    </source>
</evidence>
<comment type="caution">
    <text evidence="2">The sequence shown here is derived from an EMBL/GenBank/DDBJ whole genome shotgun (WGS) entry which is preliminary data.</text>
</comment>
<feature type="compositionally biased region" description="Basic and acidic residues" evidence="1">
    <location>
        <begin position="249"/>
        <end position="284"/>
    </location>
</feature>
<evidence type="ECO:0000256" key="1">
    <source>
        <dbReference type="SAM" id="MobiDB-lite"/>
    </source>
</evidence>
<dbReference type="CDD" id="cd22744">
    <property type="entry name" value="OTU"/>
    <property type="match status" value="1"/>
</dbReference>
<evidence type="ECO:0008006" key="4">
    <source>
        <dbReference type="Google" id="ProtNLM"/>
    </source>
</evidence>
<dbReference type="OrthoDB" id="2503766at2759"/>
<feature type="region of interest" description="Disordered" evidence="1">
    <location>
        <begin position="159"/>
        <end position="181"/>
    </location>
</feature>
<feature type="region of interest" description="Disordered" evidence="1">
    <location>
        <begin position="198"/>
        <end position="284"/>
    </location>
</feature>
<keyword evidence="3" id="KW-1185">Reference proteome</keyword>
<evidence type="ECO:0000313" key="2">
    <source>
        <dbReference type="EMBL" id="KNZ46450.1"/>
    </source>
</evidence>
<dbReference type="VEuPathDB" id="FungiDB:VP01_724g4"/>
<gene>
    <name evidence="2" type="ORF">VP01_724g4</name>
</gene>
<reference evidence="2 3" key="1">
    <citation type="submission" date="2015-08" db="EMBL/GenBank/DDBJ databases">
        <title>Next Generation Sequencing and Analysis of the Genome of Puccinia sorghi L Schw, the Causal Agent of Maize Common Rust.</title>
        <authorList>
            <person name="Rochi L."/>
            <person name="Burguener G."/>
            <person name="Darino M."/>
            <person name="Turjanski A."/>
            <person name="Kreff E."/>
            <person name="Dieguez M.J."/>
            <person name="Sacco F."/>
        </authorList>
    </citation>
    <scope>NUCLEOTIDE SEQUENCE [LARGE SCALE GENOMIC DNA]</scope>
    <source>
        <strain evidence="2 3">RO10H11247</strain>
    </source>
</reference>
<dbReference type="Proteomes" id="UP000037035">
    <property type="component" value="Unassembled WGS sequence"/>
</dbReference>
<proteinExistence type="predicted"/>
<name>A0A0L6UFA6_9BASI</name>
<accession>A0A0L6UFA6</accession>
<feature type="compositionally biased region" description="Acidic residues" evidence="1">
    <location>
        <begin position="234"/>
        <end position="248"/>
    </location>
</feature>